<dbReference type="SUPFAM" id="SSF51735">
    <property type="entry name" value="NAD(P)-binding Rossmann-fold domains"/>
    <property type="match status" value="1"/>
</dbReference>
<keyword evidence="1" id="KW-0521">NADP</keyword>
<dbReference type="InterPro" id="IPR036291">
    <property type="entry name" value="NAD(P)-bd_dom_sf"/>
</dbReference>
<dbReference type="RefSeq" id="WP_345592010.1">
    <property type="nucleotide sequence ID" value="NZ_BAABJG010000029.1"/>
</dbReference>
<protein>
    <submittedName>
        <fullName evidence="3">SDR family NAD(P)-dependent oxidoreductase</fullName>
    </submittedName>
</protein>
<comment type="caution">
    <text evidence="3">The sequence shown here is derived from an EMBL/GenBank/DDBJ whole genome shotgun (WGS) entry which is preliminary data.</text>
</comment>
<gene>
    <name evidence="3" type="ORF">ACFQ4B_12725</name>
</gene>
<evidence type="ECO:0000256" key="1">
    <source>
        <dbReference type="ARBA" id="ARBA00022857"/>
    </source>
</evidence>
<dbReference type="InterPro" id="IPR051468">
    <property type="entry name" value="Fungal_SecMetab_SDRs"/>
</dbReference>
<evidence type="ECO:0000313" key="4">
    <source>
        <dbReference type="Proteomes" id="UP001597180"/>
    </source>
</evidence>
<name>A0ABW3UL03_9BACL</name>
<dbReference type="InterPro" id="IPR002347">
    <property type="entry name" value="SDR_fam"/>
</dbReference>
<keyword evidence="2" id="KW-0560">Oxidoreductase</keyword>
<dbReference type="PRINTS" id="PR00081">
    <property type="entry name" value="GDHRDH"/>
</dbReference>
<organism evidence="3 4">
    <name type="scientific">Paenibacillus vulneris</name>
    <dbReference type="NCBI Taxonomy" id="1133364"/>
    <lineage>
        <taxon>Bacteria</taxon>
        <taxon>Bacillati</taxon>
        <taxon>Bacillota</taxon>
        <taxon>Bacilli</taxon>
        <taxon>Bacillales</taxon>
        <taxon>Paenibacillaceae</taxon>
        <taxon>Paenibacillus</taxon>
    </lineage>
</organism>
<evidence type="ECO:0000256" key="2">
    <source>
        <dbReference type="ARBA" id="ARBA00023002"/>
    </source>
</evidence>
<dbReference type="EMBL" id="JBHTLU010000014">
    <property type="protein sequence ID" value="MFD1220982.1"/>
    <property type="molecule type" value="Genomic_DNA"/>
</dbReference>
<sequence>MTINQTAFVTGADHGVGLGLVQVLLERGWTVFAGRYAAKEGELDRLRGAYKEQLHVTDLDIADDDSARAAAARVRENTDRIDLLINNAGILGDIDSTVLDELDFAEMQQVFNVNALGALRVTQALLPVLLKGEGKLLANISSEAGSVGSCTRINWYAYCMSKAALNMQSALIYNQFKSEGLKLLVLHPGYVQSYMHGELNTKASLTVGQAAANIIRTIENHASYEPIDGKPPYIHTATGERLVW</sequence>
<dbReference type="Pfam" id="PF00106">
    <property type="entry name" value="adh_short"/>
    <property type="match status" value="1"/>
</dbReference>
<reference evidence="4" key="1">
    <citation type="journal article" date="2019" name="Int. J. Syst. Evol. Microbiol.">
        <title>The Global Catalogue of Microorganisms (GCM) 10K type strain sequencing project: providing services to taxonomists for standard genome sequencing and annotation.</title>
        <authorList>
            <consortium name="The Broad Institute Genomics Platform"/>
            <consortium name="The Broad Institute Genome Sequencing Center for Infectious Disease"/>
            <person name="Wu L."/>
            <person name="Ma J."/>
        </authorList>
    </citation>
    <scope>NUCLEOTIDE SEQUENCE [LARGE SCALE GENOMIC DNA]</scope>
    <source>
        <strain evidence="4">CCUG 53270</strain>
    </source>
</reference>
<keyword evidence="4" id="KW-1185">Reference proteome</keyword>
<dbReference type="Gene3D" id="3.40.50.720">
    <property type="entry name" value="NAD(P)-binding Rossmann-like Domain"/>
    <property type="match status" value="1"/>
</dbReference>
<proteinExistence type="predicted"/>
<accession>A0ABW3UL03</accession>
<evidence type="ECO:0000313" key="3">
    <source>
        <dbReference type="EMBL" id="MFD1220982.1"/>
    </source>
</evidence>
<dbReference type="PANTHER" id="PTHR43544:SF7">
    <property type="entry name" value="NADB-LER2"/>
    <property type="match status" value="1"/>
</dbReference>
<dbReference type="PANTHER" id="PTHR43544">
    <property type="entry name" value="SHORT-CHAIN DEHYDROGENASE/REDUCTASE"/>
    <property type="match status" value="1"/>
</dbReference>
<dbReference type="Proteomes" id="UP001597180">
    <property type="component" value="Unassembled WGS sequence"/>
</dbReference>